<dbReference type="KEGG" id="dci:113471031"/>
<reference evidence="2" key="1">
    <citation type="submission" date="2025-08" db="UniProtKB">
        <authorList>
            <consortium name="RefSeq"/>
        </authorList>
    </citation>
    <scope>IDENTIFICATION</scope>
</reference>
<dbReference type="STRING" id="121845.A0A3Q0JB66"/>
<sequence length="63" mass="7118">MPTFAAKHSFSAAKSTEIYKIVSQKQMRDPPEGDTIRPHNVETIDVKPTVHNDSMRKQCCQTS</sequence>
<organism evidence="1 2">
    <name type="scientific">Diaphorina citri</name>
    <name type="common">Asian citrus psyllid</name>
    <dbReference type="NCBI Taxonomy" id="121845"/>
    <lineage>
        <taxon>Eukaryota</taxon>
        <taxon>Metazoa</taxon>
        <taxon>Ecdysozoa</taxon>
        <taxon>Arthropoda</taxon>
        <taxon>Hexapoda</taxon>
        <taxon>Insecta</taxon>
        <taxon>Pterygota</taxon>
        <taxon>Neoptera</taxon>
        <taxon>Paraneoptera</taxon>
        <taxon>Hemiptera</taxon>
        <taxon>Sternorrhyncha</taxon>
        <taxon>Psylloidea</taxon>
        <taxon>Psyllidae</taxon>
        <taxon>Diaphorininae</taxon>
        <taxon>Diaphorina</taxon>
    </lineage>
</organism>
<protein>
    <submittedName>
        <fullName evidence="2">Ras-related protein Rab-11A-like</fullName>
    </submittedName>
</protein>
<name>A0A3Q0JB66_DIACI</name>
<dbReference type="PaxDb" id="121845-A0A3Q0JB66"/>
<keyword evidence="1" id="KW-1185">Reference proteome</keyword>
<evidence type="ECO:0000313" key="2">
    <source>
        <dbReference type="RefSeq" id="XP_026685684.1"/>
    </source>
</evidence>
<accession>A0A3Q0JB66</accession>
<dbReference type="RefSeq" id="XP_026685684.1">
    <property type="nucleotide sequence ID" value="XM_026829883.1"/>
</dbReference>
<dbReference type="Proteomes" id="UP000079169">
    <property type="component" value="Unplaced"/>
</dbReference>
<evidence type="ECO:0000313" key="1">
    <source>
        <dbReference type="Proteomes" id="UP000079169"/>
    </source>
</evidence>
<dbReference type="GeneID" id="113471031"/>
<gene>
    <name evidence="2" type="primary">LOC113471031</name>
</gene>
<proteinExistence type="predicted"/>
<dbReference type="AlphaFoldDB" id="A0A3Q0JB66"/>